<evidence type="ECO:0000256" key="2">
    <source>
        <dbReference type="ARBA" id="ARBA00022679"/>
    </source>
</evidence>
<dbReference type="AlphaFoldDB" id="A0A382PXV0"/>
<dbReference type="GO" id="GO:0004015">
    <property type="term" value="F:adenosylmethionine-8-amino-7-oxononanoate transaminase activity"/>
    <property type="evidence" value="ECO:0007669"/>
    <property type="project" value="TreeGrafter"/>
</dbReference>
<feature type="non-terminal residue" evidence="4">
    <location>
        <position position="1"/>
    </location>
</feature>
<evidence type="ECO:0008006" key="5">
    <source>
        <dbReference type="Google" id="ProtNLM"/>
    </source>
</evidence>
<accession>A0A382PXV0</accession>
<dbReference type="InterPro" id="IPR015421">
    <property type="entry name" value="PyrdxlP-dep_Trfase_major"/>
</dbReference>
<dbReference type="GO" id="GO:0009102">
    <property type="term" value="P:biotin biosynthetic process"/>
    <property type="evidence" value="ECO:0007669"/>
    <property type="project" value="TreeGrafter"/>
</dbReference>
<sequence length="283" mass="30741">NIESNRKQFSNFLPEVDHLPHTLNIEEMGFSKGQPNWGIHLADELESLVSMHGADRITAVIVEPMAGAGGVIVPPKGYLERLKEICVYYDLILIFDEVITGFGRLGAATASEKFGVLPDLICLAKGMTNGTVPMGAVVMTENIYQTLMAGQPEGIEFFHGYTYSGHPVACAAGLAALKIYKDEDLFNKGQILASYLEEAIHKLKGHPHVIDIRNIGLAAAIELEPRDGVIGVRGFDVFRKCFDEGCLTRVTGDILAIAPALIANNGHIDMLVETLGKVLRIVD</sequence>
<protein>
    <recommendedName>
        <fullName evidence="5">Aminotransferase class III-fold pyridoxal phosphate-dependent enzyme</fullName>
    </recommendedName>
</protein>
<keyword evidence="3" id="KW-0663">Pyridoxal phosphate</keyword>
<dbReference type="InterPro" id="IPR015424">
    <property type="entry name" value="PyrdxlP-dep_Trfase"/>
</dbReference>
<name>A0A382PXV0_9ZZZZ</name>
<dbReference type="Pfam" id="PF00202">
    <property type="entry name" value="Aminotran_3"/>
    <property type="match status" value="1"/>
</dbReference>
<dbReference type="Gene3D" id="3.40.640.10">
    <property type="entry name" value="Type I PLP-dependent aspartate aminotransferase-like (Major domain)"/>
    <property type="match status" value="1"/>
</dbReference>
<gene>
    <name evidence="4" type="ORF">METZ01_LOCUS330302</name>
</gene>
<keyword evidence="2" id="KW-0808">Transferase</keyword>
<evidence type="ECO:0000256" key="3">
    <source>
        <dbReference type="ARBA" id="ARBA00022898"/>
    </source>
</evidence>
<dbReference type="GO" id="GO:0030170">
    <property type="term" value="F:pyridoxal phosphate binding"/>
    <property type="evidence" value="ECO:0007669"/>
    <property type="project" value="InterPro"/>
</dbReference>
<dbReference type="InterPro" id="IPR015422">
    <property type="entry name" value="PyrdxlP-dep_Trfase_small"/>
</dbReference>
<organism evidence="4">
    <name type="scientific">marine metagenome</name>
    <dbReference type="NCBI Taxonomy" id="408172"/>
    <lineage>
        <taxon>unclassified sequences</taxon>
        <taxon>metagenomes</taxon>
        <taxon>ecological metagenomes</taxon>
    </lineage>
</organism>
<dbReference type="SUPFAM" id="SSF53383">
    <property type="entry name" value="PLP-dependent transferases"/>
    <property type="match status" value="1"/>
</dbReference>
<proteinExistence type="predicted"/>
<dbReference type="PROSITE" id="PS00600">
    <property type="entry name" value="AA_TRANSFER_CLASS_3"/>
    <property type="match status" value="1"/>
</dbReference>
<dbReference type="EMBL" id="UINC01110142">
    <property type="protein sequence ID" value="SVC77448.1"/>
    <property type="molecule type" value="Genomic_DNA"/>
</dbReference>
<evidence type="ECO:0000313" key="4">
    <source>
        <dbReference type="EMBL" id="SVC77448.1"/>
    </source>
</evidence>
<dbReference type="InterPro" id="IPR049704">
    <property type="entry name" value="Aminotrans_3_PPA_site"/>
</dbReference>
<evidence type="ECO:0000256" key="1">
    <source>
        <dbReference type="ARBA" id="ARBA00022576"/>
    </source>
</evidence>
<keyword evidence="1" id="KW-0032">Aminotransferase</keyword>
<dbReference type="PANTHER" id="PTHR42684">
    <property type="entry name" value="ADENOSYLMETHIONINE-8-AMINO-7-OXONONANOATE AMINOTRANSFERASE"/>
    <property type="match status" value="1"/>
</dbReference>
<dbReference type="PANTHER" id="PTHR42684:SF1">
    <property type="entry name" value="BETA-ALANINE--PYRUVATE AMINOTRANSFERASE"/>
    <property type="match status" value="1"/>
</dbReference>
<dbReference type="InterPro" id="IPR005814">
    <property type="entry name" value="Aminotrans_3"/>
</dbReference>
<reference evidence="4" key="1">
    <citation type="submission" date="2018-05" db="EMBL/GenBank/DDBJ databases">
        <authorList>
            <person name="Lanie J.A."/>
            <person name="Ng W.-L."/>
            <person name="Kazmierczak K.M."/>
            <person name="Andrzejewski T.M."/>
            <person name="Davidsen T.M."/>
            <person name="Wayne K.J."/>
            <person name="Tettelin H."/>
            <person name="Glass J.I."/>
            <person name="Rusch D."/>
            <person name="Podicherti R."/>
            <person name="Tsui H.-C.T."/>
            <person name="Winkler M.E."/>
        </authorList>
    </citation>
    <scope>NUCLEOTIDE SEQUENCE</scope>
</reference>
<dbReference type="Gene3D" id="3.90.1150.10">
    <property type="entry name" value="Aspartate Aminotransferase, domain 1"/>
    <property type="match status" value="1"/>
</dbReference>